<evidence type="ECO:0000313" key="2">
    <source>
        <dbReference type="EMBL" id="VDD07576.1"/>
    </source>
</evidence>
<gene>
    <name evidence="2" type="ORF">BOLC4T23579H</name>
</gene>
<dbReference type="EMBL" id="LR031873">
    <property type="protein sequence ID" value="VDD07576.1"/>
    <property type="molecule type" value="Genomic_DNA"/>
</dbReference>
<evidence type="ECO:0000256" key="1">
    <source>
        <dbReference type="SAM" id="MobiDB-lite"/>
    </source>
</evidence>
<protein>
    <submittedName>
        <fullName evidence="2">Uncharacterized protein</fullName>
    </submittedName>
</protein>
<dbReference type="AlphaFoldDB" id="A0A3P6BXM4"/>
<dbReference type="Pfam" id="PF03004">
    <property type="entry name" value="Transposase_24"/>
    <property type="match status" value="1"/>
</dbReference>
<proteinExistence type="predicted"/>
<reference evidence="2" key="1">
    <citation type="submission" date="2018-11" db="EMBL/GenBank/DDBJ databases">
        <authorList>
            <consortium name="Genoscope - CEA"/>
            <person name="William W."/>
        </authorList>
    </citation>
    <scope>NUCLEOTIDE SEQUENCE</scope>
</reference>
<accession>A0A3P6BXM4</accession>
<dbReference type="InterPro" id="IPR004252">
    <property type="entry name" value="Probable_transposase_24"/>
</dbReference>
<feature type="region of interest" description="Disordered" evidence="1">
    <location>
        <begin position="164"/>
        <end position="190"/>
    </location>
</feature>
<feature type="compositionally biased region" description="Polar residues" evidence="1">
    <location>
        <begin position="176"/>
        <end position="190"/>
    </location>
</feature>
<name>A0A3P6BXM4_BRAOL</name>
<organism evidence="2">
    <name type="scientific">Brassica oleracea</name>
    <name type="common">Wild cabbage</name>
    <dbReference type="NCBI Taxonomy" id="3712"/>
    <lineage>
        <taxon>Eukaryota</taxon>
        <taxon>Viridiplantae</taxon>
        <taxon>Streptophyta</taxon>
        <taxon>Embryophyta</taxon>
        <taxon>Tracheophyta</taxon>
        <taxon>Spermatophyta</taxon>
        <taxon>Magnoliopsida</taxon>
        <taxon>eudicotyledons</taxon>
        <taxon>Gunneridae</taxon>
        <taxon>Pentapetalae</taxon>
        <taxon>rosids</taxon>
        <taxon>malvids</taxon>
        <taxon>Brassicales</taxon>
        <taxon>Brassicaceae</taxon>
        <taxon>Brassiceae</taxon>
        <taxon>Brassica</taxon>
    </lineage>
</organism>
<sequence length="190" mass="21108">MLHRTGQKPHAGVRLKAFENTGVLPSLSDLFKMTHATSDGVFVDPASEKLFQAVAGRIEEQETQVTQESPDGLPVTLSTEEADRIFEEVAPKKKGRIVGIGSVNEVARATSSYTSRRDEETAQMKARMDSQHVRLDSLEDLLAVIAVENQVMQRMLSERRAALGLPVRDPQESDPTRQQPSNPTNYFDDM</sequence>